<feature type="transmembrane region" description="Helical" evidence="7">
    <location>
        <begin position="329"/>
        <end position="351"/>
    </location>
</feature>
<feature type="transmembrane region" description="Helical" evidence="7">
    <location>
        <begin position="89"/>
        <end position="106"/>
    </location>
</feature>
<feature type="transmembrane region" description="Helical" evidence="7">
    <location>
        <begin position="41"/>
        <end position="60"/>
    </location>
</feature>
<evidence type="ECO:0000256" key="7">
    <source>
        <dbReference type="SAM" id="Phobius"/>
    </source>
</evidence>
<feature type="transmembrane region" description="Helical" evidence="7">
    <location>
        <begin position="387"/>
        <end position="406"/>
    </location>
</feature>
<comment type="caution">
    <text evidence="8">The sequence shown here is derived from an EMBL/GenBank/DDBJ whole genome shotgun (WGS) entry which is preliminary data.</text>
</comment>
<evidence type="ECO:0000256" key="5">
    <source>
        <dbReference type="ARBA" id="ARBA00022989"/>
    </source>
</evidence>
<feature type="transmembrane region" description="Helical" evidence="7">
    <location>
        <begin position="112"/>
        <end position="136"/>
    </location>
</feature>
<dbReference type="InterPro" id="IPR050833">
    <property type="entry name" value="Poly_Biosynth_Transport"/>
</dbReference>
<name>A0A2V4TVR5_9BURK</name>
<feature type="transmembrane region" description="Helical" evidence="7">
    <location>
        <begin position="148"/>
        <end position="166"/>
    </location>
</feature>
<keyword evidence="5 7" id="KW-1133">Transmembrane helix</keyword>
<evidence type="ECO:0000313" key="8">
    <source>
        <dbReference type="EMBL" id="PYE18203.1"/>
    </source>
</evidence>
<evidence type="ECO:0000256" key="3">
    <source>
        <dbReference type="ARBA" id="ARBA00022475"/>
    </source>
</evidence>
<accession>A0A2V4TVR5</accession>
<dbReference type="Proteomes" id="UP000247772">
    <property type="component" value="Unassembled WGS sequence"/>
</dbReference>
<evidence type="ECO:0000256" key="6">
    <source>
        <dbReference type="ARBA" id="ARBA00023136"/>
    </source>
</evidence>
<dbReference type="GO" id="GO:0005886">
    <property type="term" value="C:plasma membrane"/>
    <property type="evidence" value="ECO:0007669"/>
    <property type="project" value="UniProtKB-SubCell"/>
</dbReference>
<proteinExistence type="inferred from homology"/>
<evidence type="ECO:0000256" key="4">
    <source>
        <dbReference type="ARBA" id="ARBA00022692"/>
    </source>
</evidence>
<evidence type="ECO:0000313" key="9">
    <source>
        <dbReference type="Proteomes" id="UP000247772"/>
    </source>
</evidence>
<dbReference type="InterPro" id="IPR002797">
    <property type="entry name" value="Polysacc_synth"/>
</dbReference>
<evidence type="ECO:0000256" key="1">
    <source>
        <dbReference type="ARBA" id="ARBA00004651"/>
    </source>
</evidence>
<dbReference type="PANTHER" id="PTHR30250:SF10">
    <property type="entry name" value="LIPOPOLYSACCHARIDE BIOSYNTHESIS PROTEIN WZXC"/>
    <property type="match status" value="1"/>
</dbReference>
<organism evidence="8 9">
    <name type="scientific">Paraburkholderia silvatlantica</name>
    <dbReference type="NCBI Taxonomy" id="321895"/>
    <lineage>
        <taxon>Bacteria</taxon>
        <taxon>Pseudomonadati</taxon>
        <taxon>Pseudomonadota</taxon>
        <taxon>Betaproteobacteria</taxon>
        <taxon>Burkholderiales</taxon>
        <taxon>Burkholderiaceae</taxon>
        <taxon>Paraburkholderia</taxon>
    </lineage>
</organism>
<keyword evidence="3" id="KW-1003">Cell membrane</keyword>
<feature type="transmembrane region" description="Helical" evidence="7">
    <location>
        <begin position="254"/>
        <end position="275"/>
    </location>
</feature>
<comment type="similarity">
    <text evidence="2">Belongs to the polysaccharide synthase family.</text>
</comment>
<protein>
    <submittedName>
        <fullName evidence="8">PST family polysaccharide transporter</fullName>
    </submittedName>
</protein>
<reference evidence="8 9" key="1">
    <citation type="submission" date="2018-06" db="EMBL/GenBank/DDBJ databases">
        <title>Genomic Encyclopedia of Type Strains, Phase IV (KMG-V): Genome sequencing to study the core and pangenomes of soil and plant-associated prokaryotes.</title>
        <authorList>
            <person name="Whitman W."/>
        </authorList>
    </citation>
    <scope>NUCLEOTIDE SEQUENCE [LARGE SCALE GENOMIC DNA]</scope>
    <source>
        <strain evidence="8 9">SRCL-318</strain>
    </source>
</reference>
<keyword evidence="6 7" id="KW-0472">Membrane</keyword>
<sequence>MNKVHASLSKLELLAVYFSYAVRYLYPLVLIPYYGRVLGSSGYGVVLAGLSLSSALWLVVNFGFSTIGGRDVVHTESASERDTIFRDQFTARLLLSVPGAIVGGIAVCRSEIIANVPFAGLFVVAGGLLSAFNIGWYFTSTGRPRTNVLIEVLGLLLSLALIFAFIRKPTDVDRAFPVIFTSSMIQTLVAYWLVRKEYTGLLAPMRAAVGLIKRSATIFIYTGTAVLVLDASTYILSLLAAAPEVSAFGLSERLVGAALSIMAPAAQILAPKVMYLVTRNPARANLLARRTLAVFFVGAVAGVILTRLLSEWLIPLIFGPELRHAVPVLNIMVFILPLTVCTRVLGIYFLIPRKLEKLLAWSGVISAMVNLVAAIPLASHWGAAGMVYARILAEGSLLAMLIFGIWKAGLFREILGIDEGFSLPARFGRWLE</sequence>
<gene>
    <name evidence="8" type="ORF">C7410_12319</name>
</gene>
<dbReference type="Pfam" id="PF01943">
    <property type="entry name" value="Polysacc_synt"/>
    <property type="match status" value="1"/>
</dbReference>
<keyword evidence="4 7" id="KW-0812">Transmembrane</keyword>
<dbReference type="AlphaFoldDB" id="A0A2V4TVR5"/>
<feature type="transmembrane region" description="Helical" evidence="7">
    <location>
        <begin position="178"/>
        <end position="194"/>
    </location>
</feature>
<dbReference type="RefSeq" id="WP_110856577.1">
    <property type="nucleotide sequence ID" value="NZ_QJSQ01000023.1"/>
</dbReference>
<comment type="subcellular location">
    <subcellularLocation>
        <location evidence="1">Cell membrane</location>
        <topology evidence="1">Multi-pass membrane protein</topology>
    </subcellularLocation>
</comment>
<dbReference type="EMBL" id="QJSQ01000023">
    <property type="protein sequence ID" value="PYE18203.1"/>
    <property type="molecule type" value="Genomic_DNA"/>
</dbReference>
<dbReference type="OrthoDB" id="8990394at2"/>
<feature type="transmembrane region" description="Helical" evidence="7">
    <location>
        <begin position="358"/>
        <end position="381"/>
    </location>
</feature>
<feature type="transmembrane region" description="Helical" evidence="7">
    <location>
        <begin position="12"/>
        <end position="35"/>
    </location>
</feature>
<evidence type="ECO:0000256" key="2">
    <source>
        <dbReference type="ARBA" id="ARBA00007430"/>
    </source>
</evidence>
<feature type="transmembrane region" description="Helical" evidence="7">
    <location>
        <begin position="287"/>
        <end position="309"/>
    </location>
</feature>
<dbReference type="PANTHER" id="PTHR30250">
    <property type="entry name" value="PST FAMILY PREDICTED COLANIC ACID TRANSPORTER"/>
    <property type="match status" value="1"/>
</dbReference>
<feature type="transmembrane region" description="Helical" evidence="7">
    <location>
        <begin position="215"/>
        <end position="242"/>
    </location>
</feature>